<accession>A0ABS6LX59</accession>
<dbReference type="PROSITE" id="PS01124">
    <property type="entry name" value="HTH_ARAC_FAMILY_2"/>
    <property type="match status" value="1"/>
</dbReference>
<evidence type="ECO:0000259" key="3">
    <source>
        <dbReference type="PROSITE" id="PS01124"/>
    </source>
</evidence>
<feature type="domain" description="HTH araC/xylS-type" evidence="3">
    <location>
        <begin position="246"/>
        <end position="344"/>
    </location>
</feature>
<keyword evidence="6" id="KW-1185">Reference proteome</keyword>
<evidence type="ECO:0000256" key="2">
    <source>
        <dbReference type="PROSITE-ProRule" id="PRU00169"/>
    </source>
</evidence>
<dbReference type="SMART" id="SM00448">
    <property type="entry name" value="REC"/>
    <property type="match status" value="1"/>
</dbReference>
<dbReference type="Proteomes" id="UP000734343">
    <property type="component" value="Unassembled WGS sequence"/>
</dbReference>
<comment type="caution">
    <text evidence="5">The sequence shown here is derived from an EMBL/GenBank/DDBJ whole genome shotgun (WGS) entry which is preliminary data.</text>
</comment>
<dbReference type="PANTHER" id="PTHR43280:SF10">
    <property type="entry name" value="REGULATORY PROTEIN POCR"/>
    <property type="match status" value="1"/>
</dbReference>
<dbReference type="Pfam" id="PF00072">
    <property type="entry name" value="Response_reg"/>
    <property type="match status" value="1"/>
</dbReference>
<keyword evidence="2" id="KW-0597">Phosphoprotein</keyword>
<feature type="domain" description="Response regulatory" evidence="4">
    <location>
        <begin position="3"/>
        <end position="120"/>
    </location>
</feature>
<dbReference type="PANTHER" id="PTHR43280">
    <property type="entry name" value="ARAC-FAMILY TRANSCRIPTIONAL REGULATOR"/>
    <property type="match status" value="1"/>
</dbReference>
<keyword evidence="1" id="KW-0238">DNA-binding</keyword>
<reference evidence="5 6" key="1">
    <citation type="submission" date="2021-03" db="EMBL/GenBank/DDBJ databases">
        <title>Five novel Rahnella species.</title>
        <authorList>
            <person name="Brady C."/>
            <person name="Asselin J."/>
            <person name="Beer S."/>
            <person name="Bruberg M.B."/>
            <person name="Crampton B."/>
            <person name="Venter S."/>
            <person name="Arnold D."/>
            <person name="Denman S."/>
        </authorList>
    </citation>
    <scope>NUCLEOTIDE SEQUENCE [LARGE SCALE GENOMIC DNA]</scope>
    <source>
        <strain evidence="5 6">H11b</strain>
    </source>
</reference>
<feature type="modified residue" description="4-aspartylphosphate" evidence="2">
    <location>
        <position position="55"/>
    </location>
</feature>
<evidence type="ECO:0000313" key="5">
    <source>
        <dbReference type="EMBL" id="MBU9856685.1"/>
    </source>
</evidence>
<dbReference type="InterPro" id="IPR001789">
    <property type="entry name" value="Sig_transdc_resp-reg_receiver"/>
</dbReference>
<name>A0ABS6LX59_9GAMM</name>
<evidence type="ECO:0000313" key="6">
    <source>
        <dbReference type="Proteomes" id="UP000734343"/>
    </source>
</evidence>
<gene>
    <name evidence="5" type="ORF">J1778_15500</name>
</gene>
<dbReference type="PROSITE" id="PS50110">
    <property type="entry name" value="RESPONSE_REGULATORY"/>
    <property type="match status" value="1"/>
</dbReference>
<evidence type="ECO:0000256" key="1">
    <source>
        <dbReference type="ARBA" id="ARBA00023125"/>
    </source>
</evidence>
<protein>
    <submittedName>
        <fullName evidence="5">AraC family transcriptional regulator</fullName>
    </submittedName>
</protein>
<sequence length="355" mass="39499">MYNIVIVEDELIESESLRRIVSQYVDNSVVHEANTGKKAIQLIDQLDQIDMMLVDINIPLPNGNQVIEYLRTKSASTKVIVTTANDDFDIVRSMLNLKVDDYLLKPVKKSTLTDAISKTLAVSDVDIAASRALKQSIGAMIEQCDYYQWHQFLLNALDDACASTPSGISQRKLLTDILELLHQHLSSLGDKGLPAGKKVTAMIQEISQSGITPGAYFRIMTSLLSIGEDVFDHALKHFAGTMNFIDRARFHIERNILNNLTLDDIAARSFVSSCYLSRAFKKMTGAGFSNYIAARKLSVAKSLLQFSDLRINTIALELSYQDANYFCRIFKKETGMSPSDFRKIVAPEPVSSQAG</sequence>
<dbReference type="SMART" id="SM00342">
    <property type="entry name" value="HTH_ARAC"/>
    <property type="match status" value="1"/>
</dbReference>
<evidence type="ECO:0000259" key="4">
    <source>
        <dbReference type="PROSITE" id="PS50110"/>
    </source>
</evidence>
<dbReference type="EMBL" id="JAFMOW010000064">
    <property type="protein sequence ID" value="MBU9856685.1"/>
    <property type="molecule type" value="Genomic_DNA"/>
</dbReference>
<dbReference type="RefSeq" id="WP_217173928.1">
    <property type="nucleotide sequence ID" value="NZ_JAFMOW010000064.1"/>
</dbReference>
<dbReference type="Pfam" id="PF12833">
    <property type="entry name" value="HTH_18"/>
    <property type="match status" value="1"/>
</dbReference>
<dbReference type="InterPro" id="IPR018060">
    <property type="entry name" value="HTH_AraC"/>
</dbReference>
<proteinExistence type="predicted"/>
<organism evidence="5 6">
    <name type="scientific">Rahnella bonaserana</name>
    <dbReference type="NCBI Taxonomy" id="2816248"/>
    <lineage>
        <taxon>Bacteria</taxon>
        <taxon>Pseudomonadati</taxon>
        <taxon>Pseudomonadota</taxon>
        <taxon>Gammaproteobacteria</taxon>
        <taxon>Enterobacterales</taxon>
        <taxon>Yersiniaceae</taxon>
        <taxon>Rahnella</taxon>
    </lineage>
</organism>